<dbReference type="InterPro" id="IPR035983">
    <property type="entry name" value="Hect_E3_ubiquitin_ligase"/>
</dbReference>
<dbReference type="PANTHER" id="PTHR46654:SF1">
    <property type="entry name" value="E3 UBIQUITIN-PROTEIN LIGASE HECTD3"/>
    <property type="match status" value="1"/>
</dbReference>
<feature type="region of interest" description="Disordered" evidence="4">
    <location>
        <begin position="1515"/>
        <end position="1547"/>
    </location>
</feature>
<dbReference type="PROSITE" id="PS50030">
    <property type="entry name" value="UBA"/>
    <property type="match status" value="1"/>
</dbReference>
<dbReference type="SUPFAM" id="SSF46934">
    <property type="entry name" value="UBA-like"/>
    <property type="match status" value="1"/>
</dbReference>
<dbReference type="SUPFAM" id="SSF49265">
    <property type="entry name" value="Fibronectin type III"/>
    <property type="match status" value="1"/>
</dbReference>
<dbReference type="InterPro" id="IPR000569">
    <property type="entry name" value="HECT_dom"/>
</dbReference>
<feature type="region of interest" description="Disordered" evidence="4">
    <location>
        <begin position="296"/>
        <end position="329"/>
    </location>
</feature>
<evidence type="ECO:0000313" key="9">
    <source>
        <dbReference type="EMBL" id="CAD9670283.1"/>
    </source>
</evidence>
<dbReference type="Gene3D" id="3.30.2160.10">
    <property type="entry name" value="Hect, E3 ligase catalytic domain"/>
    <property type="match status" value="1"/>
</dbReference>
<evidence type="ECO:0000259" key="5">
    <source>
        <dbReference type="PROSITE" id="PS50030"/>
    </source>
</evidence>
<dbReference type="PROSITE" id="PS50237">
    <property type="entry name" value="HECT"/>
    <property type="match status" value="1"/>
</dbReference>
<organism evidence="9">
    <name type="scientific">Mucochytrium quahogii</name>
    <dbReference type="NCBI Taxonomy" id="96639"/>
    <lineage>
        <taxon>Eukaryota</taxon>
        <taxon>Sar</taxon>
        <taxon>Stramenopiles</taxon>
        <taxon>Bigyra</taxon>
        <taxon>Labyrinthulomycetes</taxon>
        <taxon>Thraustochytrida</taxon>
        <taxon>Thraustochytriidae</taxon>
        <taxon>Mucochytrium</taxon>
    </lineage>
</organism>
<accession>A0A7S2RG93</accession>
<feature type="domain" description="HECT" evidence="7">
    <location>
        <begin position="1475"/>
        <end position="1858"/>
    </location>
</feature>
<evidence type="ECO:0000259" key="6">
    <source>
        <dbReference type="PROSITE" id="PS50188"/>
    </source>
</evidence>
<dbReference type="CDD" id="cd14306">
    <property type="entry name" value="UBA_VP13D"/>
    <property type="match status" value="1"/>
</dbReference>
<dbReference type="Pfam" id="PF00041">
    <property type="entry name" value="fn3"/>
    <property type="match status" value="1"/>
</dbReference>
<dbReference type="Pfam" id="PF00622">
    <property type="entry name" value="SPRY"/>
    <property type="match status" value="1"/>
</dbReference>
<feature type="region of interest" description="Disordered" evidence="4">
    <location>
        <begin position="244"/>
        <end position="277"/>
    </location>
</feature>
<evidence type="ECO:0000256" key="1">
    <source>
        <dbReference type="ARBA" id="ARBA00022786"/>
    </source>
</evidence>
<dbReference type="SUPFAM" id="SSF56204">
    <property type="entry name" value="Hect, E3 ligase catalytic domain"/>
    <property type="match status" value="1"/>
</dbReference>
<protein>
    <recommendedName>
        <fullName evidence="10">HECT E3 ubiquitin ligase</fullName>
    </recommendedName>
</protein>
<dbReference type="PROSITE" id="PS50853">
    <property type="entry name" value="FN3"/>
    <property type="match status" value="1"/>
</dbReference>
<feature type="domain" description="B30.2/SPRY" evidence="6">
    <location>
        <begin position="943"/>
        <end position="1122"/>
    </location>
</feature>
<proteinExistence type="predicted"/>
<evidence type="ECO:0000259" key="7">
    <source>
        <dbReference type="PROSITE" id="PS50237"/>
    </source>
</evidence>
<name>A0A7S2RG93_9STRA</name>
<dbReference type="InterPro" id="IPR041969">
    <property type="entry name" value="VP13D_UBA"/>
</dbReference>
<feature type="compositionally biased region" description="Low complexity" evidence="4">
    <location>
        <begin position="643"/>
        <end position="652"/>
    </location>
</feature>
<gene>
    <name evidence="9" type="ORF">QSP1433_LOCUS3118</name>
</gene>
<feature type="domain" description="Fibronectin type-III" evidence="8">
    <location>
        <begin position="877"/>
        <end position="960"/>
    </location>
</feature>
<reference evidence="9" key="1">
    <citation type="submission" date="2021-01" db="EMBL/GenBank/DDBJ databases">
        <authorList>
            <person name="Corre E."/>
            <person name="Pelletier E."/>
            <person name="Niang G."/>
            <person name="Scheremetjew M."/>
            <person name="Finn R."/>
            <person name="Kale V."/>
            <person name="Holt S."/>
            <person name="Cochrane G."/>
            <person name="Meng A."/>
            <person name="Brown T."/>
            <person name="Cohen L."/>
        </authorList>
    </citation>
    <scope>NUCLEOTIDE SEQUENCE</scope>
    <source>
        <strain evidence="9">NY070348D</strain>
    </source>
</reference>
<feature type="region of interest" description="Disordered" evidence="4">
    <location>
        <begin position="382"/>
        <end position="439"/>
    </location>
</feature>
<dbReference type="InterPro" id="IPR015940">
    <property type="entry name" value="UBA"/>
</dbReference>
<dbReference type="InterPro" id="IPR013783">
    <property type="entry name" value="Ig-like_fold"/>
</dbReference>
<dbReference type="Gene3D" id="2.60.120.920">
    <property type="match status" value="1"/>
</dbReference>
<feature type="domain" description="UBA" evidence="5">
    <location>
        <begin position="317"/>
        <end position="370"/>
    </location>
</feature>
<feature type="compositionally biased region" description="Basic and acidic residues" evidence="4">
    <location>
        <begin position="34"/>
        <end position="46"/>
    </location>
</feature>
<evidence type="ECO:0000256" key="3">
    <source>
        <dbReference type="PROSITE-ProRule" id="PRU00104"/>
    </source>
</evidence>
<dbReference type="SUPFAM" id="SSF49899">
    <property type="entry name" value="Concanavalin A-like lectins/glucanases"/>
    <property type="match status" value="1"/>
</dbReference>
<dbReference type="InterPro" id="IPR043136">
    <property type="entry name" value="B30.2/SPRY_sf"/>
</dbReference>
<dbReference type="InterPro" id="IPR036116">
    <property type="entry name" value="FN3_sf"/>
</dbReference>
<dbReference type="CDD" id="cd00063">
    <property type="entry name" value="FN3"/>
    <property type="match status" value="1"/>
</dbReference>
<dbReference type="InterPro" id="IPR001870">
    <property type="entry name" value="B30.2/SPRY"/>
</dbReference>
<dbReference type="InterPro" id="IPR003961">
    <property type="entry name" value="FN3_dom"/>
</dbReference>
<keyword evidence="1 3" id="KW-0833">Ubl conjugation pathway</keyword>
<dbReference type="InterPro" id="IPR009060">
    <property type="entry name" value="UBA-like_sf"/>
</dbReference>
<evidence type="ECO:0000256" key="2">
    <source>
        <dbReference type="ARBA" id="ARBA00023054"/>
    </source>
</evidence>
<dbReference type="Gene3D" id="3.30.2410.10">
    <property type="entry name" value="Hect, E3 ligase catalytic domain"/>
    <property type="match status" value="1"/>
</dbReference>
<dbReference type="InterPro" id="IPR013320">
    <property type="entry name" value="ConA-like_dom_sf"/>
</dbReference>
<feature type="compositionally biased region" description="Basic and acidic residues" evidence="4">
    <location>
        <begin position="401"/>
        <end position="428"/>
    </location>
</feature>
<dbReference type="GO" id="GO:0004842">
    <property type="term" value="F:ubiquitin-protein transferase activity"/>
    <property type="evidence" value="ECO:0007669"/>
    <property type="project" value="InterPro"/>
</dbReference>
<dbReference type="Gene3D" id="1.10.8.10">
    <property type="entry name" value="DNA helicase RuvA subunit, C-terminal domain"/>
    <property type="match status" value="1"/>
</dbReference>
<feature type="compositionally biased region" description="Acidic residues" evidence="4">
    <location>
        <begin position="244"/>
        <end position="276"/>
    </location>
</feature>
<dbReference type="PROSITE" id="PS50188">
    <property type="entry name" value="B302_SPRY"/>
    <property type="match status" value="1"/>
</dbReference>
<dbReference type="Gene3D" id="2.60.40.10">
    <property type="entry name" value="Immunoglobulins"/>
    <property type="match status" value="1"/>
</dbReference>
<feature type="compositionally biased region" description="Basic and acidic residues" evidence="4">
    <location>
        <begin position="1528"/>
        <end position="1539"/>
    </location>
</feature>
<feature type="compositionally biased region" description="Acidic residues" evidence="4">
    <location>
        <begin position="299"/>
        <end position="322"/>
    </location>
</feature>
<dbReference type="InterPro" id="IPR003877">
    <property type="entry name" value="SPRY_dom"/>
</dbReference>
<sequence>MTHADITATVVSFDPSVPAASSALVVMTPVGSNKTDEDSQEEKQNSETEEAEVGASPTKRSLKAVRMNTDELVPIPEFRSPFASLSPKKKKKPIVDVVMPHAEHEEVTKVKLEDSFYRLLDHLFVSDSPRPCSSTKTVLLAQCRARTLKVLHEMLQAADSNLERLFLERDDKIIASILSLSSRIIKRENFFTLDGMEVRAIELRKRLHQLLVDKQSHPYSCYSGTTSPDEGESKVEPVADLTVDVEESFSDIEDEDETEAIEEEEEADTEEEDEDYQVNVDLCSVGETAEEKMNALMYSDDEEDEDEDEDEDEEEDEEDEDHILDKDVNSPPMYLVEELMAMGFPEEWCVIALRIQGLDLLAASTWIVDNLDMLSSTPIHELTQGPSGAASPPSRVGSRAVSHDPDAQEEHKLEDSMETHQEEQRKQQEQQMLKKKKREADKRLARAKASVKNMNESFQQLEEELGLEVFAENSFRTDSSPSYGYGYVCGALGLYNGLHAEGTRNESSRESFRAEISLLNYEELQSMCIDMEDDLSILYARSCLVVLLQRWRQWPHEATSKIFNAENKLFLQLLKLVLFRGPQIMPSYEVSMLASRDKNLMSCDLPGFQPILAPKSGSLKHLMVDFPDIGDGCNNAFPAPPGSSSTSSSSTTKNNKTPPKERNAASGAASSVMNLLVQAVQPAVEQMVRYELGKNSESLVSTMVECALSDLELAANSAQYVDTEWGIRDLFITDKDVGNKANVEFSTWLMGLVQSEGSTSACSVQTFSRISSLLGSPNVPLKSVCCQLLCGILRTWLAREAITPQQHDAVAQLPYERLFAVAEKRAQLEQRCGRVFLSKYVSSSVELLFLRNKFDIHEPAFETIENAASIQEGTIEVVQGMRITKVDTNTITCVWHLASGASVKGFSIQLDDEPPVSTTAMRHTFSSLQPNTSYSIRVIASMESGETSCASVCKCKTLDDILFTFDSCNCGPSISISEKGLSASFSAMESWSTVLGSEGFTSGVAQWQIRIDESESPYMFVGVATRKACLTTFLGGDEHGWGYIGDRALYHKRNRVNVYGERFGQGDIIGVVLDMDQGTLSFNKNGKDLGVAIEGLSGRLYPAFAFYSGTQSVSLLRKSIKTTVADREPYYGLDNVLDSYGVLEDFAVRNCSKSVLQAAYKIYQDWMRATKFRAQTKLGHELDFERAKRHGQRIQTTLGTGTVLGTRNDKVWILYDEDPTEAWFCEEEDIVVLSDETIVNEKPHDEISFETFLEFADDKKWTLTQDQAMIAEMGSLCARRGKNPFNISMATFMSDVLPPAKMRARGSANRDKDDLTRKFEGNMDNPQMAAARVSVLKVVNGHMETALPFVGIGFGTSKIHSNVISTVFDKDSNQDRLLIANLPQKFRNIRGILFSHTKRNVLSKMLHVSATVPKRAEDDYDYPEELPQLVLNRPKASFSRSLPDAESRLSFSLFGQAFDELHFLDPSSLRIAYSHPMDEGQSRSFKVKFEGEGVDDYGGPYREVFTQWSAELSSTTWSQDGAAEDETPDFKTGDKKKEEGNDEGPTVGQQMVCVLPLLHPCPNRQHGVGTNREKFILRPHTAGGSGAHLLMEMYNFLGQLGGIALRTKTNLNIDLASMVWKPLVGESLTVEDLRDIDHSTVAITERLEQMEMCEELRWTTNTSDGTQVELFPGGAQEKVTSSNCKQYAHVLLQTRLRESESAIAAVRDGLTSVIPSTILPLFTWEELERCVCGIPEMDVGLLKQCTEYDDDISPNDSHIQSFWRVLESFSNVHRQRFLRFVWARSRLPATAKEFPQKFKVQAPVGEGPRENPDEWLPKAHTCFFALSLPRYTSDEVMKEKLLYAIQNCLEMDADFRLTETEMTGWDDQQVTSGTGPTLTIQT</sequence>
<evidence type="ECO:0000259" key="8">
    <source>
        <dbReference type="PROSITE" id="PS50853"/>
    </source>
</evidence>
<dbReference type="SMART" id="SM00449">
    <property type="entry name" value="SPRY"/>
    <property type="match status" value="1"/>
</dbReference>
<dbReference type="CDD" id="cd11709">
    <property type="entry name" value="SPRY"/>
    <property type="match status" value="1"/>
</dbReference>
<feature type="active site" description="Glycyl thioester intermediate" evidence="3">
    <location>
        <position position="1822"/>
    </location>
</feature>
<feature type="region of interest" description="Disordered" evidence="4">
    <location>
        <begin position="28"/>
        <end position="60"/>
    </location>
</feature>
<dbReference type="Gene3D" id="3.90.1750.10">
    <property type="entry name" value="Hect, E3 ligase catalytic domains"/>
    <property type="match status" value="1"/>
</dbReference>
<dbReference type="SMART" id="SM00119">
    <property type="entry name" value="HECTc"/>
    <property type="match status" value="1"/>
</dbReference>
<dbReference type="PANTHER" id="PTHR46654">
    <property type="entry name" value="E3 UBIQUITIN-PROTEIN LIGASE HECTD3"/>
    <property type="match status" value="1"/>
</dbReference>
<keyword evidence="2" id="KW-0175">Coiled coil</keyword>
<dbReference type="EMBL" id="HBHK01005300">
    <property type="protein sequence ID" value="CAD9670283.1"/>
    <property type="molecule type" value="Transcribed_RNA"/>
</dbReference>
<dbReference type="InterPro" id="IPR042469">
    <property type="entry name" value="HECTD3"/>
</dbReference>
<evidence type="ECO:0000256" key="4">
    <source>
        <dbReference type="SAM" id="MobiDB-lite"/>
    </source>
</evidence>
<feature type="region of interest" description="Disordered" evidence="4">
    <location>
        <begin position="635"/>
        <end position="666"/>
    </location>
</feature>
<dbReference type="Pfam" id="PF00632">
    <property type="entry name" value="HECT"/>
    <property type="match status" value="1"/>
</dbReference>
<evidence type="ECO:0008006" key="10">
    <source>
        <dbReference type="Google" id="ProtNLM"/>
    </source>
</evidence>